<keyword evidence="2" id="KW-1185">Reference proteome</keyword>
<gene>
    <name evidence="1" type="ORF">VII00023_02329</name>
</gene>
<dbReference type="RefSeq" id="WP_006714248.1">
    <property type="nucleotide sequence ID" value="NZ_AFWF01000279.1"/>
</dbReference>
<accession>F9S6Y7</accession>
<dbReference type="EMBL" id="AFWF01000279">
    <property type="protein sequence ID" value="EGU32225.1"/>
    <property type="molecule type" value="Genomic_DNA"/>
</dbReference>
<dbReference type="AlphaFoldDB" id="F9S6Y7"/>
<protein>
    <submittedName>
        <fullName evidence="1">Uncharacterized protein</fullName>
    </submittedName>
</protein>
<sequence length="244" mass="26949">MPNQILKANCSYIKKVGDFNHREVKNDSLAKAIARASNCNFQLHTTLSSTNTVAKTAIGILLLASLTASASASGQAIGCVEMIKSSGKSGGIIKNNCDSHIQVQFKGKCGVMRSERGIVIPSHKEIELNRVKHHCLNSPRRHEISVIDDHINGVVKFPRKINSSVPTEKVMIDKINEISRRNENKEIRLVKIINLFSNNINADTRELIFNYLIALEMGSGISLVNIVSKIKDSRLNDIEFLTSS</sequence>
<name>F9S6Y7_9VIBR</name>
<evidence type="ECO:0000313" key="1">
    <source>
        <dbReference type="EMBL" id="EGU32225.1"/>
    </source>
</evidence>
<reference evidence="1 2" key="1">
    <citation type="journal article" date="2012" name="Int. J. Syst. Evol. Microbiol.">
        <title>Vibrio caribbeanicus sp. nov., isolated from the marine sponge Scleritoderma cyanea.</title>
        <authorList>
            <person name="Hoffmann M."/>
            <person name="Monday S.R."/>
            <person name="Allard M.W."/>
            <person name="Strain E.A."/>
            <person name="Whittaker P."/>
            <person name="Naum M."/>
            <person name="McCarthy P.J."/>
            <person name="Lopez J.V."/>
            <person name="Fischer M."/>
            <person name="Brown E.W."/>
        </authorList>
    </citation>
    <scope>NUCLEOTIDE SEQUENCE [LARGE SCALE GENOMIC DNA]</scope>
    <source>
        <strain evidence="1 2">ATCC 700023</strain>
    </source>
</reference>
<proteinExistence type="predicted"/>
<dbReference type="Proteomes" id="UP000004605">
    <property type="component" value="Unassembled WGS sequence"/>
</dbReference>
<evidence type="ECO:0000313" key="2">
    <source>
        <dbReference type="Proteomes" id="UP000004605"/>
    </source>
</evidence>
<comment type="caution">
    <text evidence="1">The sequence shown here is derived from an EMBL/GenBank/DDBJ whole genome shotgun (WGS) entry which is preliminary data.</text>
</comment>
<organism evidence="1 2">
    <name type="scientific">Vibrio ichthyoenteri ATCC 700023</name>
    <dbReference type="NCBI Taxonomy" id="870968"/>
    <lineage>
        <taxon>Bacteria</taxon>
        <taxon>Pseudomonadati</taxon>
        <taxon>Pseudomonadota</taxon>
        <taxon>Gammaproteobacteria</taxon>
        <taxon>Vibrionales</taxon>
        <taxon>Vibrionaceae</taxon>
        <taxon>Vibrio</taxon>
    </lineage>
</organism>
<feature type="non-terminal residue" evidence="1">
    <location>
        <position position="244"/>
    </location>
</feature>